<dbReference type="Pfam" id="PF14321">
    <property type="entry name" value="DUF4382"/>
    <property type="match status" value="1"/>
</dbReference>
<evidence type="ECO:0000256" key="1">
    <source>
        <dbReference type="SAM" id="Phobius"/>
    </source>
</evidence>
<keyword evidence="1" id="KW-0472">Membrane</keyword>
<keyword evidence="1" id="KW-0812">Transmembrane</keyword>
<evidence type="ECO:0000259" key="2">
    <source>
        <dbReference type="Pfam" id="PF14321"/>
    </source>
</evidence>
<dbReference type="Proteomes" id="UP000178820">
    <property type="component" value="Unassembled WGS sequence"/>
</dbReference>
<reference evidence="3 4" key="1">
    <citation type="journal article" date="2016" name="Nat. Commun.">
        <title>Thousands of microbial genomes shed light on interconnected biogeochemical processes in an aquifer system.</title>
        <authorList>
            <person name="Anantharaman K."/>
            <person name="Brown C.T."/>
            <person name="Hug L.A."/>
            <person name="Sharon I."/>
            <person name="Castelle C.J."/>
            <person name="Probst A.J."/>
            <person name="Thomas B.C."/>
            <person name="Singh A."/>
            <person name="Wilkins M.J."/>
            <person name="Karaoz U."/>
            <person name="Brodie E.L."/>
            <person name="Williams K.H."/>
            <person name="Hubbard S.S."/>
            <person name="Banfield J.F."/>
        </authorList>
    </citation>
    <scope>NUCLEOTIDE SEQUENCE [LARGE SCALE GENOMIC DNA]</scope>
</reference>
<protein>
    <recommendedName>
        <fullName evidence="2">DUF4382 domain-containing protein</fullName>
    </recommendedName>
</protein>
<sequence length="256" mass="27203">MDNKTIITLVVVIGALVLLGGGYLLYTNMSTDTQGNYSVNNDTNQNVNEQNNQNQATGTLYVTITDAAANMGSVSAVSMTVDKVEVYNNAQGWITVSSTPKTFNLLELKAKSQAMLVASADVPVNSYNQIRVSASKILVTEAGKVKEAAMPSGQITFETNMVVYGNTNSVARVDVLADKSLHKTKDGSFIFAPVITFDSSSNATVIVDTNNVVTVSGGAINPTIHVGMNVGGEMKTNFQLDQSLELLINGPVIELK</sequence>
<feature type="transmembrane region" description="Helical" evidence="1">
    <location>
        <begin position="6"/>
        <end position="26"/>
    </location>
</feature>
<dbReference type="EMBL" id="MHOT01000013">
    <property type="protein sequence ID" value="OGZ69217.1"/>
    <property type="molecule type" value="Genomic_DNA"/>
</dbReference>
<organism evidence="3 4">
    <name type="scientific">Candidatus Staskawiczbacteria bacterium RIFCSPHIGHO2_02_FULL_42_22</name>
    <dbReference type="NCBI Taxonomy" id="1802207"/>
    <lineage>
        <taxon>Bacteria</taxon>
        <taxon>Candidatus Staskawicziibacteriota</taxon>
    </lineage>
</organism>
<name>A0A1G2I3J1_9BACT</name>
<proteinExistence type="predicted"/>
<evidence type="ECO:0000313" key="3">
    <source>
        <dbReference type="EMBL" id="OGZ69217.1"/>
    </source>
</evidence>
<feature type="domain" description="DUF4382" evidence="2">
    <location>
        <begin position="57"/>
        <end position="193"/>
    </location>
</feature>
<dbReference type="AlphaFoldDB" id="A0A1G2I3J1"/>
<dbReference type="InterPro" id="IPR025491">
    <property type="entry name" value="DUF4382"/>
</dbReference>
<evidence type="ECO:0000313" key="4">
    <source>
        <dbReference type="Proteomes" id="UP000178820"/>
    </source>
</evidence>
<accession>A0A1G2I3J1</accession>
<gene>
    <name evidence="3" type="ORF">A3D44_00830</name>
</gene>
<keyword evidence="1" id="KW-1133">Transmembrane helix</keyword>
<comment type="caution">
    <text evidence="3">The sequence shown here is derived from an EMBL/GenBank/DDBJ whole genome shotgun (WGS) entry which is preliminary data.</text>
</comment>